<sequence>MYDTILRHVRATIRELPKLYGWDFDETTVPLGIRLPDTKTLVDKNLALKAMLNAAWRRGSDIERKVISDWYIKDWGRVRTNAPETLLLYATANEEDILARGATGIASWSKALTIRDPMRFTTFDARTSISLNALQLLGRTPKPLIFPSLPSRNSRVPLAQKTAKRVQKLNEYESIKPTATYRVYNKLLADVAAALGDSITNQMVEMVLFAQADELSERLVAHYDFGTPRPPKQ</sequence>
<dbReference type="Proteomes" id="UP000280434">
    <property type="component" value="Unassembled WGS sequence"/>
</dbReference>
<keyword evidence="2" id="KW-1185">Reference proteome</keyword>
<evidence type="ECO:0000313" key="2">
    <source>
        <dbReference type="Proteomes" id="UP000280434"/>
    </source>
</evidence>
<accession>A0A494XI29</accession>
<comment type="caution">
    <text evidence="1">The sequence shown here is derived from an EMBL/GenBank/DDBJ whole genome shotgun (WGS) entry which is preliminary data.</text>
</comment>
<organism evidence="1 2">
    <name type="scientific">Trinickia fusca</name>
    <dbReference type="NCBI Taxonomy" id="2419777"/>
    <lineage>
        <taxon>Bacteria</taxon>
        <taxon>Pseudomonadati</taxon>
        <taxon>Pseudomonadota</taxon>
        <taxon>Betaproteobacteria</taxon>
        <taxon>Burkholderiales</taxon>
        <taxon>Burkholderiaceae</taxon>
        <taxon>Trinickia</taxon>
    </lineage>
</organism>
<dbReference type="OrthoDB" id="1492854at2"/>
<name>A0A494XI29_9BURK</name>
<evidence type="ECO:0000313" key="1">
    <source>
        <dbReference type="EMBL" id="RKP48276.1"/>
    </source>
</evidence>
<dbReference type="AlphaFoldDB" id="A0A494XI29"/>
<protein>
    <submittedName>
        <fullName evidence="1">Uncharacterized protein</fullName>
    </submittedName>
</protein>
<reference evidence="1 2" key="1">
    <citation type="submission" date="2018-10" db="EMBL/GenBank/DDBJ databases">
        <title>Paraburkholderia sp. 7MK8-2, isolated from soil.</title>
        <authorList>
            <person name="Gao Z.-H."/>
            <person name="Qiu L.-H."/>
        </authorList>
    </citation>
    <scope>NUCLEOTIDE SEQUENCE [LARGE SCALE GENOMIC DNA]</scope>
    <source>
        <strain evidence="1 2">7MK8-2</strain>
    </source>
</reference>
<proteinExistence type="predicted"/>
<gene>
    <name evidence="1" type="ORF">D7S89_13200</name>
</gene>
<dbReference type="EMBL" id="RBZV01000004">
    <property type="protein sequence ID" value="RKP48276.1"/>
    <property type="molecule type" value="Genomic_DNA"/>
</dbReference>